<dbReference type="Pfam" id="PF24764">
    <property type="entry name" value="rva_4"/>
    <property type="match status" value="1"/>
</dbReference>
<sequence>MDITWDAIAGELRGLADIAENAPPDYMLFRVESQIESLMALSDATGTEVDPTVLENLYEVAERLSMDIAQASHSGGVGRPSFNLPVEAIKNYLLAGLTVREIASHLLGVSERTVHRLMGEHGIRVSDLNNTTTNEELDEMVRDIFSHHPNTGYKMMLGHLKARGIRVQRRRVQDSMHRVDPHGSGVRSLQLHTVRRRRYSVPGPNSLWHIYGNHKLIRWRIVIHGGIDGFSRLIVYLNAATNNRASTVMNSFLEAVNSYGLPSRVRSDKGGENVEVAHYMVSNRGHDRHSHITGRSTHNQRIERLWRDVFGGVLDLFYTCFCNMEREGLLNPDNEVCIFGLHWSFLPHIQKHLQFFKDGWNHHGLRTEGNQSPHQLWSLNPRENQDPPQVVDMEYGEDRDGPPGHHAERVAIPEVQLPRQLTEAEVQSLPDPQGSLSDALAAYTDTVARIQTILGLSV</sequence>
<comment type="caution">
    <text evidence="2">The sequence shown here is derived from an EMBL/GenBank/DDBJ whole genome shotgun (WGS) entry which is preliminary data.</text>
</comment>
<evidence type="ECO:0000259" key="1">
    <source>
        <dbReference type="PROSITE" id="PS50994"/>
    </source>
</evidence>
<evidence type="ECO:0000313" key="3">
    <source>
        <dbReference type="Proteomes" id="UP001591681"/>
    </source>
</evidence>
<protein>
    <recommendedName>
        <fullName evidence="1">Integrase catalytic domain-containing protein</fullName>
    </recommendedName>
</protein>
<dbReference type="InterPro" id="IPR058913">
    <property type="entry name" value="Integrase_dom_put"/>
</dbReference>
<accession>A0ABD1KCR5</accession>
<dbReference type="PANTHER" id="PTHR46791">
    <property type="entry name" value="EXPRESSED PROTEIN"/>
    <property type="match status" value="1"/>
</dbReference>
<dbReference type="InterPro" id="IPR012337">
    <property type="entry name" value="RNaseH-like_sf"/>
</dbReference>
<dbReference type="AlphaFoldDB" id="A0ABD1KCR5"/>
<dbReference type="InterPro" id="IPR036397">
    <property type="entry name" value="RNaseH_sf"/>
</dbReference>
<dbReference type="SUPFAM" id="SSF53098">
    <property type="entry name" value="Ribonuclease H-like"/>
    <property type="match status" value="1"/>
</dbReference>
<dbReference type="InterPro" id="IPR001584">
    <property type="entry name" value="Integrase_cat-core"/>
</dbReference>
<evidence type="ECO:0000313" key="2">
    <source>
        <dbReference type="EMBL" id="KAL2096844.1"/>
    </source>
</evidence>
<feature type="domain" description="Integrase catalytic" evidence="1">
    <location>
        <begin position="198"/>
        <end position="381"/>
    </location>
</feature>
<reference evidence="2 3" key="1">
    <citation type="submission" date="2024-09" db="EMBL/GenBank/DDBJ databases">
        <title>A chromosome-level genome assembly of Gray's grenadier anchovy, Coilia grayii.</title>
        <authorList>
            <person name="Fu Z."/>
        </authorList>
    </citation>
    <scope>NUCLEOTIDE SEQUENCE [LARGE SCALE GENOMIC DNA]</scope>
    <source>
        <strain evidence="2">G4</strain>
        <tissue evidence="2">Muscle</tissue>
    </source>
</reference>
<dbReference type="EMBL" id="JBHFQA010000006">
    <property type="protein sequence ID" value="KAL2096844.1"/>
    <property type="molecule type" value="Genomic_DNA"/>
</dbReference>
<dbReference type="PROSITE" id="PS50994">
    <property type="entry name" value="INTEGRASE"/>
    <property type="match status" value="1"/>
</dbReference>
<organism evidence="2 3">
    <name type="scientific">Coilia grayii</name>
    <name type="common">Gray's grenadier anchovy</name>
    <dbReference type="NCBI Taxonomy" id="363190"/>
    <lineage>
        <taxon>Eukaryota</taxon>
        <taxon>Metazoa</taxon>
        <taxon>Chordata</taxon>
        <taxon>Craniata</taxon>
        <taxon>Vertebrata</taxon>
        <taxon>Euteleostomi</taxon>
        <taxon>Actinopterygii</taxon>
        <taxon>Neopterygii</taxon>
        <taxon>Teleostei</taxon>
        <taxon>Clupei</taxon>
        <taxon>Clupeiformes</taxon>
        <taxon>Clupeoidei</taxon>
        <taxon>Engraulidae</taxon>
        <taxon>Coilinae</taxon>
        <taxon>Coilia</taxon>
    </lineage>
</organism>
<keyword evidence="3" id="KW-1185">Reference proteome</keyword>
<dbReference type="Gene3D" id="3.30.420.10">
    <property type="entry name" value="Ribonuclease H-like superfamily/Ribonuclease H"/>
    <property type="match status" value="1"/>
</dbReference>
<gene>
    <name evidence="2" type="ORF">ACEWY4_006051</name>
</gene>
<dbReference type="PANTHER" id="PTHR46791:SF4">
    <property type="match status" value="1"/>
</dbReference>
<name>A0ABD1KCR5_9TELE</name>
<proteinExistence type="predicted"/>
<dbReference type="Proteomes" id="UP001591681">
    <property type="component" value="Unassembled WGS sequence"/>
</dbReference>